<evidence type="ECO:0000256" key="1">
    <source>
        <dbReference type="SAM" id="MobiDB-lite"/>
    </source>
</evidence>
<dbReference type="EMBL" id="CP084930">
    <property type="protein sequence ID" value="USI71381.1"/>
    <property type="molecule type" value="Genomic_DNA"/>
</dbReference>
<protein>
    <submittedName>
        <fullName evidence="3">DUF2945 domain-containing protein</fullName>
    </submittedName>
</protein>
<dbReference type="Pfam" id="PF11160">
    <property type="entry name" value="Hva1_TUDOR"/>
    <property type="match status" value="1"/>
</dbReference>
<keyword evidence="4" id="KW-1185">Reference proteome</keyword>
<feature type="region of interest" description="Disordered" evidence="1">
    <location>
        <begin position="1"/>
        <end position="67"/>
    </location>
</feature>
<dbReference type="InterPro" id="IPR021331">
    <property type="entry name" value="Hva1_TUDOR"/>
</dbReference>
<dbReference type="Proteomes" id="UP001056937">
    <property type="component" value="Chromosome 1"/>
</dbReference>
<evidence type="ECO:0000259" key="2">
    <source>
        <dbReference type="Pfam" id="PF11160"/>
    </source>
</evidence>
<sequence>MADIKTGDHVTWNSHGGQAEGTVKKKLTKDAKVSGHQVRASSDDPQFVVETDKGKQAAHKPSALHKG</sequence>
<organism evidence="3 4">
    <name type="scientific">Sphingomonas morindae</name>
    <dbReference type="NCBI Taxonomy" id="1541170"/>
    <lineage>
        <taxon>Bacteria</taxon>
        <taxon>Pseudomonadati</taxon>
        <taxon>Pseudomonadota</taxon>
        <taxon>Alphaproteobacteria</taxon>
        <taxon>Sphingomonadales</taxon>
        <taxon>Sphingomonadaceae</taxon>
        <taxon>Sphingomonas</taxon>
    </lineage>
</organism>
<feature type="compositionally biased region" description="Basic residues" evidence="1">
    <location>
        <begin position="56"/>
        <end position="67"/>
    </location>
</feature>
<name>A0ABY4X3C6_9SPHN</name>
<reference evidence="3" key="1">
    <citation type="journal article" date="2022" name="Toxins">
        <title>Genomic Analysis of Sphingopyxis sp. USTB-05 for Biodegrading Cyanobacterial Hepatotoxins.</title>
        <authorList>
            <person name="Liu C."/>
            <person name="Xu Q."/>
            <person name="Zhao Z."/>
            <person name="Zhang H."/>
            <person name="Liu X."/>
            <person name="Yin C."/>
            <person name="Liu Y."/>
            <person name="Yan H."/>
        </authorList>
    </citation>
    <scope>NUCLEOTIDE SEQUENCE</scope>
    <source>
        <strain evidence="3">NBD5</strain>
    </source>
</reference>
<proteinExistence type="predicted"/>
<gene>
    <name evidence="3" type="ORF">LHA26_08475</name>
</gene>
<evidence type="ECO:0000313" key="4">
    <source>
        <dbReference type="Proteomes" id="UP001056937"/>
    </source>
</evidence>
<evidence type="ECO:0000313" key="3">
    <source>
        <dbReference type="EMBL" id="USI71381.1"/>
    </source>
</evidence>
<dbReference type="Gene3D" id="2.30.30.1060">
    <property type="match status" value="1"/>
</dbReference>
<dbReference type="RefSeq" id="WP_252165194.1">
    <property type="nucleotide sequence ID" value="NZ_CP084930.1"/>
</dbReference>
<feature type="domain" description="Hypervirulence associated protein TUDOR" evidence="2">
    <location>
        <begin position="7"/>
        <end position="64"/>
    </location>
</feature>
<accession>A0ABY4X3C6</accession>